<dbReference type="AlphaFoldDB" id="A0A1F8DKA0"/>
<proteinExistence type="predicted"/>
<dbReference type="SUPFAM" id="SSF46689">
    <property type="entry name" value="Homeodomain-like"/>
    <property type="match status" value="1"/>
</dbReference>
<dbReference type="Gene3D" id="1.10.10.60">
    <property type="entry name" value="Homeodomain-like"/>
    <property type="match status" value="1"/>
</dbReference>
<evidence type="ECO:0000313" key="1">
    <source>
        <dbReference type="EMBL" id="OGM89041.1"/>
    </source>
</evidence>
<name>A0A1F8DKA0_9BACT</name>
<evidence type="ECO:0000313" key="2">
    <source>
        <dbReference type="Proteomes" id="UP000182002"/>
    </source>
</evidence>
<dbReference type="Pfam" id="PF13384">
    <property type="entry name" value="HTH_23"/>
    <property type="match status" value="1"/>
</dbReference>
<accession>A0A1F8DKA0</accession>
<organism evidence="1 2">
    <name type="scientific">Candidatus Wolfebacteria bacterium RBG_13_41_7</name>
    <dbReference type="NCBI Taxonomy" id="1802554"/>
    <lineage>
        <taxon>Bacteria</taxon>
        <taxon>Candidatus Wolfeibacteriota</taxon>
    </lineage>
</organism>
<dbReference type="Proteomes" id="UP000182002">
    <property type="component" value="Unassembled WGS sequence"/>
</dbReference>
<reference evidence="1 2" key="1">
    <citation type="journal article" date="2016" name="Nat. Commun.">
        <title>Thousands of microbial genomes shed light on interconnected biogeochemical processes in an aquifer system.</title>
        <authorList>
            <person name="Anantharaman K."/>
            <person name="Brown C.T."/>
            <person name="Hug L.A."/>
            <person name="Sharon I."/>
            <person name="Castelle C.J."/>
            <person name="Probst A.J."/>
            <person name="Thomas B.C."/>
            <person name="Singh A."/>
            <person name="Wilkins M.J."/>
            <person name="Karaoz U."/>
            <person name="Brodie E.L."/>
            <person name="Williams K.H."/>
            <person name="Hubbard S.S."/>
            <person name="Banfield J.F."/>
        </authorList>
    </citation>
    <scope>NUCLEOTIDE SEQUENCE [LARGE SCALE GENOMIC DNA]</scope>
</reference>
<protein>
    <submittedName>
        <fullName evidence="1">Uncharacterized protein</fullName>
    </submittedName>
</protein>
<sequence length="224" mass="26538">MARVLDKQKAVELRLRGYSYSQIKSELKISKSTLSGWLKNYPLSEERIKELTSRNEKRIENYRKTRQRQKEEILKKIYQKEKAEIFPLSKRDLFIAGLFLYWGEGAKTKDAEVSLSNTNPAMAKFFVYWLENSLKIDRNKIKIKLHLYKDMDIRKEIDFWTKELKFSESQFTKPYIKDSNKSSITYKNGFGHGTCNITIGNAILMKRVLMGLKSIEDYFNLKYK</sequence>
<comment type="caution">
    <text evidence="1">The sequence shown here is derived from an EMBL/GenBank/DDBJ whole genome shotgun (WGS) entry which is preliminary data.</text>
</comment>
<dbReference type="InterPro" id="IPR009057">
    <property type="entry name" value="Homeodomain-like_sf"/>
</dbReference>
<dbReference type="EMBL" id="MGIO01000037">
    <property type="protein sequence ID" value="OGM89041.1"/>
    <property type="molecule type" value="Genomic_DNA"/>
</dbReference>
<gene>
    <name evidence="1" type="ORF">A3J77_02065</name>
</gene>